<dbReference type="EMBL" id="SSTD01004767">
    <property type="protein sequence ID" value="TYK22894.1"/>
    <property type="molecule type" value="Genomic_DNA"/>
</dbReference>
<dbReference type="AlphaFoldDB" id="A0A5D3DH02"/>
<evidence type="ECO:0000313" key="2">
    <source>
        <dbReference type="EMBL" id="TYK22894.1"/>
    </source>
</evidence>
<proteinExistence type="predicted"/>
<name>A0A5D3DH02_CUCMM</name>
<dbReference type="EMBL" id="SSTE01015965">
    <property type="protein sequence ID" value="KAA0042483.1"/>
    <property type="molecule type" value="Genomic_DNA"/>
</dbReference>
<gene>
    <name evidence="2" type="ORF">E5676_scaffold334G00340</name>
    <name evidence="1" type="ORF">E6C27_scaffold246G00300</name>
</gene>
<organism evidence="2 4">
    <name type="scientific">Cucumis melo var. makuwa</name>
    <name type="common">Oriental melon</name>
    <dbReference type="NCBI Taxonomy" id="1194695"/>
    <lineage>
        <taxon>Eukaryota</taxon>
        <taxon>Viridiplantae</taxon>
        <taxon>Streptophyta</taxon>
        <taxon>Embryophyta</taxon>
        <taxon>Tracheophyta</taxon>
        <taxon>Spermatophyta</taxon>
        <taxon>Magnoliopsida</taxon>
        <taxon>eudicotyledons</taxon>
        <taxon>Gunneridae</taxon>
        <taxon>Pentapetalae</taxon>
        <taxon>rosids</taxon>
        <taxon>fabids</taxon>
        <taxon>Cucurbitales</taxon>
        <taxon>Cucurbitaceae</taxon>
        <taxon>Benincaseae</taxon>
        <taxon>Cucumis</taxon>
    </lineage>
</organism>
<protein>
    <submittedName>
        <fullName evidence="2">Ty3-gypsy retrotransposon protein</fullName>
    </submittedName>
</protein>
<evidence type="ECO:0000313" key="3">
    <source>
        <dbReference type="Proteomes" id="UP000321393"/>
    </source>
</evidence>
<dbReference type="OrthoDB" id="1740536at2759"/>
<dbReference type="Proteomes" id="UP000321947">
    <property type="component" value="Unassembled WGS sequence"/>
</dbReference>
<sequence length="166" mass="18964">MFEELATRAHDMELSIANRGAKDFLVLKMRSAKNEIDDTKKILLPELVAGSLSVKLSEMTPNGRSTMVTKDGVRSWPEALVKTIVFINDEDDPWSPMFKSNGWLSTIMTIDCQGSWYWSLTINDWSSTIDSRWSRRSEGDDQDDLEMMVKTIGRHDRQSIMIGYHG</sequence>
<evidence type="ECO:0000313" key="4">
    <source>
        <dbReference type="Proteomes" id="UP000321947"/>
    </source>
</evidence>
<reference evidence="3 4" key="1">
    <citation type="submission" date="2019-08" db="EMBL/GenBank/DDBJ databases">
        <title>Draft genome sequences of two oriental melons (Cucumis melo L. var makuwa).</title>
        <authorList>
            <person name="Kwon S.-Y."/>
        </authorList>
    </citation>
    <scope>NUCLEOTIDE SEQUENCE [LARGE SCALE GENOMIC DNA]</scope>
    <source>
        <strain evidence="4">cv. Chang Bougi</strain>
        <strain evidence="3">cv. SW 3</strain>
        <tissue evidence="2">Leaf</tissue>
    </source>
</reference>
<comment type="caution">
    <text evidence="2">The sequence shown here is derived from an EMBL/GenBank/DDBJ whole genome shotgun (WGS) entry which is preliminary data.</text>
</comment>
<dbReference type="Proteomes" id="UP000321393">
    <property type="component" value="Unassembled WGS sequence"/>
</dbReference>
<accession>A0A5D3DH02</accession>
<evidence type="ECO:0000313" key="1">
    <source>
        <dbReference type="EMBL" id="KAA0042483.1"/>
    </source>
</evidence>